<dbReference type="InterPro" id="IPR032816">
    <property type="entry name" value="VTT_dom"/>
</dbReference>
<evidence type="ECO:0000256" key="1">
    <source>
        <dbReference type="ARBA" id="ARBA00004141"/>
    </source>
</evidence>
<feature type="transmembrane region" description="Helical" evidence="7">
    <location>
        <begin position="248"/>
        <end position="268"/>
    </location>
</feature>
<evidence type="ECO:0000256" key="5">
    <source>
        <dbReference type="ARBA" id="ARBA00025797"/>
    </source>
</evidence>
<evidence type="ECO:0000256" key="4">
    <source>
        <dbReference type="ARBA" id="ARBA00023136"/>
    </source>
</evidence>
<organism evidence="9 10">
    <name type="scientific">Obba rivulosa</name>
    <dbReference type="NCBI Taxonomy" id="1052685"/>
    <lineage>
        <taxon>Eukaryota</taxon>
        <taxon>Fungi</taxon>
        <taxon>Dikarya</taxon>
        <taxon>Basidiomycota</taxon>
        <taxon>Agaricomycotina</taxon>
        <taxon>Agaricomycetes</taxon>
        <taxon>Polyporales</taxon>
        <taxon>Gelatoporiaceae</taxon>
        <taxon>Obba</taxon>
    </lineage>
</organism>
<feature type="domain" description="VTT" evidence="8">
    <location>
        <begin position="150"/>
        <end position="269"/>
    </location>
</feature>
<dbReference type="GO" id="GO:0000045">
    <property type="term" value="P:autophagosome assembly"/>
    <property type="evidence" value="ECO:0007669"/>
    <property type="project" value="TreeGrafter"/>
</dbReference>
<feature type="compositionally biased region" description="Polar residues" evidence="6">
    <location>
        <begin position="37"/>
        <end position="49"/>
    </location>
</feature>
<dbReference type="Proteomes" id="UP000250043">
    <property type="component" value="Unassembled WGS sequence"/>
</dbReference>
<evidence type="ECO:0000259" key="8">
    <source>
        <dbReference type="Pfam" id="PF09335"/>
    </source>
</evidence>
<evidence type="ECO:0000256" key="6">
    <source>
        <dbReference type="SAM" id="MobiDB-lite"/>
    </source>
</evidence>
<sequence length="405" mass="43992">MQPFTDDEHRSAPDNRSAYSLATVHDSPYRDAPSPAPTSRTSLLSGASSEQRESYGAVSPSPPSSRRILMNAALKMAAIFVLSTLFLGGTLWLALPTLEEQDRPHLKVPKSFAELQALNTLLKKYRDIYPYRIVVCYVVTYFFLQAFSLPGSMYLSILGGAVWGVARALPLACACVATGATLCYAISAALGPALLTLPKWKARLDAWGEKIEAHRANLISFLIVLRIAPFPPHWVVNVLCPHVGIGVVPFWISTFLGIFGVTVIHTTIGGSLDDMTSAADFHLFSWRNFFLLSAIVAGVMIPVGLRYVFSREIASVADVEAEAEAVAAVEEAVADGDVVLAQGPPVGPGKGKQTQLIMMSDDDEEYSDEDDDDEDVILEAGPALVVKADGQAPERRDWRQEDLLE</sequence>
<dbReference type="Pfam" id="PF09335">
    <property type="entry name" value="VTT_dom"/>
    <property type="match status" value="1"/>
</dbReference>
<keyword evidence="4 7" id="KW-0472">Membrane</keyword>
<evidence type="ECO:0000313" key="9">
    <source>
        <dbReference type="EMBL" id="OCH90346.1"/>
    </source>
</evidence>
<dbReference type="AlphaFoldDB" id="A0A8E2AST7"/>
<reference evidence="9 10" key="1">
    <citation type="submission" date="2016-07" db="EMBL/GenBank/DDBJ databases">
        <title>Draft genome of the white-rot fungus Obba rivulosa 3A-2.</title>
        <authorList>
            <consortium name="DOE Joint Genome Institute"/>
            <person name="Miettinen O."/>
            <person name="Riley R."/>
            <person name="Acob R."/>
            <person name="Barry K."/>
            <person name="Cullen D."/>
            <person name="De Vries R."/>
            <person name="Hainaut M."/>
            <person name="Hatakka A."/>
            <person name="Henrissat B."/>
            <person name="Hilden K."/>
            <person name="Kuo R."/>
            <person name="Labutti K."/>
            <person name="Lipzen A."/>
            <person name="Makela M.R."/>
            <person name="Sandor L."/>
            <person name="Spatafora J.W."/>
            <person name="Grigoriev I.V."/>
            <person name="Hibbett D.S."/>
        </authorList>
    </citation>
    <scope>NUCLEOTIDE SEQUENCE [LARGE SCALE GENOMIC DNA]</scope>
    <source>
        <strain evidence="9 10">3A-2</strain>
    </source>
</reference>
<dbReference type="PANTHER" id="PTHR43220:SF18">
    <property type="entry name" value="TRANSMEMBRANE PROTEIN 41B"/>
    <property type="match status" value="1"/>
</dbReference>
<feature type="transmembrane region" description="Helical" evidence="7">
    <location>
        <begin position="129"/>
        <end position="148"/>
    </location>
</feature>
<dbReference type="EMBL" id="KV722406">
    <property type="protein sequence ID" value="OCH90346.1"/>
    <property type="molecule type" value="Genomic_DNA"/>
</dbReference>
<keyword evidence="2 7" id="KW-0812">Transmembrane</keyword>
<name>A0A8E2AST7_9APHY</name>
<gene>
    <name evidence="9" type="ORF">OBBRIDRAFT_793438</name>
</gene>
<evidence type="ECO:0000256" key="3">
    <source>
        <dbReference type="ARBA" id="ARBA00022989"/>
    </source>
</evidence>
<dbReference type="PANTHER" id="PTHR43220">
    <property type="match status" value="1"/>
</dbReference>
<keyword evidence="3 7" id="KW-1133">Transmembrane helix</keyword>
<keyword evidence="10" id="KW-1185">Reference proteome</keyword>
<dbReference type="InterPro" id="IPR045014">
    <property type="entry name" value="TM41A/B"/>
</dbReference>
<feature type="transmembrane region" description="Helical" evidence="7">
    <location>
        <begin position="289"/>
        <end position="309"/>
    </location>
</feature>
<evidence type="ECO:0000256" key="2">
    <source>
        <dbReference type="ARBA" id="ARBA00022692"/>
    </source>
</evidence>
<feature type="transmembrane region" description="Helical" evidence="7">
    <location>
        <begin position="168"/>
        <end position="195"/>
    </location>
</feature>
<feature type="transmembrane region" description="Helical" evidence="7">
    <location>
        <begin position="216"/>
        <end position="236"/>
    </location>
</feature>
<feature type="transmembrane region" description="Helical" evidence="7">
    <location>
        <begin position="72"/>
        <end position="95"/>
    </location>
</feature>
<comment type="similarity">
    <text evidence="5">Belongs to the TMEM41 family.</text>
</comment>
<accession>A0A8E2AST7</accession>
<proteinExistence type="inferred from homology"/>
<evidence type="ECO:0000313" key="10">
    <source>
        <dbReference type="Proteomes" id="UP000250043"/>
    </source>
</evidence>
<feature type="compositionally biased region" description="Basic and acidic residues" evidence="6">
    <location>
        <begin position="1"/>
        <end position="13"/>
    </location>
</feature>
<dbReference type="OrthoDB" id="3364966at2759"/>
<comment type="subcellular location">
    <subcellularLocation>
        <location evidence="1">Membrane</location>
        <topology evidence="1">Multi-pass membrane protein</topology>
    </subcellularLocation>
</comment>
<evidence type="ECO:0000256" key="7">
    <source>
        <dbReference type="SAM" id="Phobius"/>
    </source>
</evidence>
<protein>
    <recommendedName>
        <fullName evidence="8">VTT domain-containing protein</fullName>
    </recommendedName>
</protein>
<feature type="region of interest" description="Disordered" evidence="6">
    <location>
        <begin position="1"/>
        <end position="63"/>
    </location>
</feature>
<dbReference type="GO" id="GO:0005789">
    <property type="term" value="C:endoplasmic reticulum membrane"/>
    <property type="evidence" value="ECO:0007669"/>
    <property type="project" value="TreeGrafter"/>
</dbReference>